<protein>
    <recommendedName>
        <fullName evidence="3">histidine kinase</fullName>
        <ecNumber evidence="3">2.7.13.3</ecNumber>
    </recommendedName>
</protein>
<proteinExistence type="predicted"/>
<evidence type="ECO:0000259" key="17">
    <source>
        <dbReference type="PROSITE" id="PS50885"/>
    </source>
</evidence>
<dbReference type="EC" id="2.7.13.3" evidence="3"/>
<keyword evidence="9" id="KW-0547">Nucleotide-binding</keyword>
<dbReference type="Gene3D" id="3.30.565.10">
    <property type="entry name" value="Histidine kinase-like ATPase, C-terminal domain"/>
    <property type="match status" value="1"/>
</dbReference>
<dbReference type="PANTHER" id="PTHR44936:SF5">
    <property type="entry name" value="SENSOR HISTIDINE KINASE ENVZ"/>
    <property type="match status" value="1"/>
</dbReference>
<dbReference type="InterPro" id="IPR004358">
    <property type="entry name" value="Sig_transdc_His_kin-like_C"/>
</dbReference>
<dbReference type="SUPFAM" id="SSF47384">
    <property type="entry name" value="Homodimeric domain of signal transducing histidine kinase"/>
    <property type="match status" value="1"/>
</dbReference>
<dbReference type="PROSITE" id="PS50885">
    <property type="entry name" value="HAMP"/>
    <property type="match status" value="1"/>
</dbReference>
<feature type="transmembrane region" description="Helical" evidence="15">
    <location>
        <begin position="147"/>
        <end position="169"/>
    </location>
</feature>
<evidence type="ECO:0000313" key="18">
    <source>
        <dbReference type="EMBL" id="OIQ94220.1"/>
    </source>
</evidence>
<keyword evidence="10" id="KW-0418">Kinase</keyword>
<evidence type="ECO:0000256" key="9">
    <source>
        <dbReference type="ARBA" id="ARBA00022741"/>
    </source>
</evidence>
<evidence type="ECO:0000256" key="13">
    <source>
        <dbReference type="ARBA" id="ARBA00023012"/>
    </source>
</evidence>
<dbReference type="AlphaFoldDB" id="A0A1J5RQ58"/>
<dbReference type="InterPro" id="IPR036890">
    <property type="entry name" value="HATPase_C_sf"/>
</dbReference>
<dbReference type="InterPro" id="IPR050980">
    <property type="entry name" value="2C_sensor_his_kinase"/>
</dbReference>
<dbReference type="InterPro" id="IPR036097">
    <property type="entry name" value="HisK_dim/P_sf"/>
</dbReference>
<evidence type="ECO:0000256" key="7">
    <source>
        <dbReference type="ARBA" id="ARBA00022679"/>
    </source>
</evidence>
<evidence type="ECO:0000256" key="10">
    <source>
        <dbReference type="ARBA" id="ARBA00022777"/>
    </source>
</evidence>
<dbReference type="SMART" id="SM00304">
    <property type="entry name" value="HAMP"/>
    <property type="match status" value="1"/>
</dbReference>
<comment type="subcellular location">
    <subcellularLocation>
        <location evidence="2">Cell inner membrane</location>
        <topology evidence="2">Multi-pass membrane protein</topology>
    </subcellularLocation>
</comment>
<evidence type="ECO:0000256" key="3">
    <source>
        <dbReference type="ARBA" id="ARBA00012438"/>
    </source>
</evidence>
<dbReference type="GO" id="GO:0000155">
    <property type="term" value="F:phosphorelay sensor kinase activity"/>
    <property type="evidence" value="ECO:0007669"/>
    <property type="project" value="InterPro"/>
</dbReference>
<evidence type="ECO:0000256" key="11">
    <source>
        <dbReference type="ARBA" id="ARBA00022840"/>
    </source>
</evidence>
<dbReference type="SUPFAM" id="SSF55874">
    <property type="entry name" value="ATPase domain of HSP90 chaperone/DNA topoisomerase II/histidine kinase"/>
    <property type="match status" value="1"/>
</dbReference>
<feature type="transmembrane region" description="Helical" evidence="15">
    <location>
        <begin position="12"/>
        <end position="31"/>
    </location>
</feature>
<keyword evidence="7 18" id="KW-0808">Transferase</keyword>
<gene>
    <name evidence="18" type="primary">envZ_16</name>
    <name evidence="18" type="ORF">GALL_238490</name>
</gene>
<sequence>MRRFADSLYARLALVLLVALGASYAAMYFLFLAHLEDTRNVNIARFVAQKVQLIEELLDSRPDAELPPLSGLQIAAAPPTGADRVPARTLRFVAQLREHLVAEMGREVELIPVTRPAAGLWIRLRRPSTAGQWLLMPMPPAHSSRGISLRLAMLVGFAVFFAGGMILLWQIQRPLKRLGRALETVGHSPSLDKLPRAGVGEIRILGERYNDMVERLHRYEEDRATMLAGVAHDLRSPITRLRLLLELEQGSRSGDMLQNIDDIERITEQFLVYARGSDDEPIEERDAGLLVEEVVAPYREQGVTSRCEHEGLIVAVRANSLRRTLINLIDNAIEYGRPPVVVRVSRVSGEVAIAVHDAGDGIDPDQMAQALRPFSRLDSSRSGKGHCGLGLVIATKIVEEHQGRLQLGNPVGGGFVAEILLPARHNI</sequence>
<evidence type="ECO:0000256" key="8">
    <source>
        <dbReference type="ARBA" id="ARBA00022692"/>
    </source>
</evidence>
<evidence type="ECO:0000256" key="15">
    <source>
        <dbReference type="SAM" id="Phobius"/>
    </source>
</evidence>
<dbReference type="InterPro" id="IPR003594">
    <property type="entry name" value="HATPase_dom"/>
</dbReference>
<comment type="caution">
    <text evidence="18">The sequence shown here is derived from an EMBL/GenBank/DDBJ whole genome shotgun (WGS) entry which is preliminary data.</text>
</comment>
<dbReference type="InterPro" id="IPR003661">
    <property type="entry name" value="HisK_dim/P_dom"/>
</dbReference>
<evidence type="ECO:0000256" key="1">
    <source>
        <dbReference type="ARBA" id="ARBA00000085"/>
    </source>
</evidence>
<keyword evidence="5" id="KW-0997">Cell inner membrane</keyword>
<evidence type="ECO:0000256" key="6">
    <source>
        <dbReference type="ARBA" id="ARBA00022553"/>
    </source>
</evidence>
<keyword evidence="14 15" id="KW-0472">Membrane</keyword>
<keyword evidence="8 15" id="KW-0812">Transmembrane</keyword>
<keyword evidence="4" id="KW-1003">Cell membrane</keyword>
<dbReference type="InterPro" id="IPR003660">
    <property type="entry name" value="HAMP_dom"/>
</dbReference>
<keyword evidence="6" id="KW-0597">Phosphoprotein</keyword>
<dbReference type="Pfam" id="PF00672">
    <property type="entry name" value="HAMP"/>
    <property type="match status" value="1"/>
</dbReference>
<dbReference type="Pfam" id="PF00512">
    <property type="entry name" value="HisKA"/>
    <property type="match status" value="1"/>
</dbReference>
<dbReference type="SMART" id="SM00388">
    <property type="entry name" value="HisKA"/>
    <property type="match status" value="1"/>
</dbReference>
<evidence type="ECO:0000256" key="12">
    <source>
        <dbReference type="ARBA" id="ARBA00022989"/>
    </source>
</evidence>
<dbReference type="Gene3D" id="1.10.287.130">
    <property type="match status" value="1"/>
</dbReference>
<dbReference type="GO" id="GO:0005524">
    <property type="term" value="F:ATP binding"/>
    <property type="evidence" value="ECO:0007669"/>
    <property type="project" value="UniProtKB-KW"/>
</dbReference>
<evidence type="ECO:0000259" key="16">
    <source>
        <dbReference type="PROSITE" id="PS50109"/>
    </source>
</evidence>
<keyword evidence="11" id="KW-0067">ATP-binding</keyword>
<keyword evidence="12 15" id="KW-1133">Transmembrane helix</keyword>
<evidence type="ECO:0000256" key="4">
    <source>
        <dbReference type="ARBA" id="ARBA00022475"/>
    </source>
</evidence>
<name>A0A1J5RQ58_9ZZZZ</name>
<dbReference type="InterPro" id="IPR005467">
    <property type="entry name" value="His_kinase_dom"/>
</dbReference>
<feature type="domain" description="HAMP" evidence="17">
    <location>
        <begin position="169"/>
        <end position="221"/>
    </location>
</feature>
<evidence type="ECO:0000256" key="14">
    <source>
        <dbReference type="ARBA" id="ARBA00023136"/>
    </source>
</evidence>
<organism evidence="18">
    <name type="scientific">mine drainage metagenome</name>
    <dbReference type="NCBI Taxonomy" id="410659"/>
    <lineage>
        <taxon>unclassified sequences</taxon>
        <taxon>metagenomes</taxon>
        <taxon>ecological metagenomes</taxon>
    </lineage>
</organism>
<keyword evidence="13" id="KW-0902">Two-component regulatory system</keyword>
<reference evidence="18" key="1">
    <citation type="submission" date="2016-10" db="EMBL/GenBank/DDBJ databases">
        <title>Sequence of Gallionella enrichment culture.</title>
        <authorList>
            <person name="Poehlein A."/>
            <person name="Muehling M."/>
            <person name="Daniel R."/>
        </authorList>
    </citation>
    <scope>NUCLEOTIDE SEQUENCE</scope>
</reference>
<accession>A0A1J5RQ58</accession>
<dbReference type="PRINTS" id="PR00344">
    <property type="entry name" value="BCTRLSENSOR"/>
</dbReference>
<dbReference type="CDD" id="cd00082">
    <property type="entry name" value="HisKA"/>
    <property type="match status" value="1"/>
</dbReference>
<dbReference type="Pfam" id="PF02518">
    <property type="entry name" value="HATPase_c"/>
    <property type="match status" value="1"/>
</dbReference>
<dbReference type="PANTHER" id="PTHR44936">
    <property type="entry name" value="SENSOR PROTEIN CREC"/>
    <property type="match status" value="1"/>
</dbReference>
<evidence type="ECO:0000256" key="5">
    <source>
        <dbReference type="ARBA" id="ARBA00022519"/>
    </source>
</evidence>
<dbReference type="SMART" id="SM00387">
    <property type="entry name" value="HATPase_c"/>
    <property type="match status" value="1"/>
</dbReference>
<dbReference type="GO" id="GO:0005886">
    <property type="term" value="C:plasma membrane"/>
    <property type="evidence" value="ECO:0007669"/>
    <property type="project" value="UniProtKB-SubCell"/>
</dbReference>
<dbReference type="EMBL" id="MLJW01000191">
    <property type="protein sequence ID" value="OIQ94220.1"/>
    <property type="molecule type" value="Genomic_DNA"/>
</dbReference>
<dbReference type="PROSITE" id="PS50109">
    <property type="entry name" value="HIS_KIN"/>
    <property type="match status" value="1"/>
</dbReference>
<feature type="domain" description="Histidine kinase" evidence="16">
    <location>
        <begin position="229"/>
        <end position="425"/>
    </location>
</feature>
<evidence type="ECO:0000256" key="2">
    <source>
        <dbReference type="ARBA" id="ARBA00004429"/>
    </source>
</evidence>
<comment type="catalytic activity">
    <reaction evidence="1">
        <text>ATP + protein L-histidine = ADP + protein N-phospho-L-histidine.</text>
        <dbReference type="EC" id="2.7.13.3"/>
    </reaction>
</comment>